<feature type="compositionally biased region" description="Polar residues" evidence="1">
    <location>
        <begin position="510"/>
        <end position="528"/>
    </location>
</feature>
<reference evidence="2 3" key="1">
    <citation type="submission" date="2019-02" db="EMBL/GenBank/DDBJ databases">
        <title>Deep-cultivation of Planctomycetes and their phenomic and genomic characterization uncovers novel biology.</title>
        <authorList>
            <person name="Wiegand S."/>
            <person name="Jogler M."/>
            <person name="Boedeker C."/>
            <person name="Pinto D."/>
            <person name="Vollmers J."/>
            <person name="Rivas-Marin E."/>
            <person name="Kohn T."/>
            <person name="Peeters S.H."/>
            <person name="Heuer A."/>
            <person name="Rast P."/>
            <person name="Oberbeckmann S."/>
            <person name="Bunk B."/>
            <person name="Jeske O."/>
            <person name="Meyerdierks A."/>
            <person name="Storesund J.E."/>
            <person name="Kallscheuer N."/>
            <person name="Luecker S."/>
            <person name="Lage O.M."/>
            <person name="Pohl T."/>
            <person name="Merkel B.J."/>
            <person name="Hornburger P."/>
            <person name="Mueller R.-W."/>
            <person name="Bruemmer F."/>
            <person name="Labrenz M."/>
            <person name="Spormann A.M."/>
            <person name="Op Den Camp H."/>
            <person name="Overmann J."/>
            <person name="Amann R."/>
            <person name="Jetten M.S.M."/>
            <person name="Mascher T."/>
            <person name="Medema M.H."/>
            <person name="Devos D.P."/>
            <person name="Kaster A.-K."/>
            <person name="Ovreas L."/>
            <person name="Rohde M."/>
            <person name="Galperin M.Y."/>
            <person name="Jogler C."/>
        </authorList>
    </citation>
    <scope>NUCLEOTIDE SEQUENCE [LARGE SCALE GENOMIC DNA]</scope>
    <source>
        <strain evidence="2 3">Poly59</strain>
    </source>
</reference>
<name>A0A5C6F6N7_9BACT</name>
<keyword evidence="3" id="KW-1185">Reference proteome</keyword>
<organism evidence="2 3">
    <name type="scientific">Rubripirellula reticaptiva</name>
    <dbReference type="NCBI Taxonomy" id="2528013"/>
    <lineage>
        <taxon>Bacteria</taxon>
        <taxon>Pseudomonadati</taxon>
        <taxon>Planctomycetota</taxon>
        <taxon>Planctomycetia</taxon>
        <taxon>Pirellulales</taxon>
        <taxon>Pirellulaceae</taxon>
        <taxon>Rubripirellula</taxon>
    </lineage>
</organism>
<dbReference type="Proteomes" id="UP000317977">
    <property type="component" value="Unassembled WGS sequence"/>
</dbReference>
<feature type="region of interest" description="Disordered" evidence="1">
    <location>
        <begin position="407"/>
        <end position="530"/>
    </location>
</feature>
<evidence type="ECO:0000313" key="3">
    <source>
        <dbReference type="Proteomes" id="UP000317977"/>
    </source>
</evidence>
<comment type="caution">
    <text evidence="2">The sequence shown here is derived from an EMBL/GenBank/DDBJ whole genome shotgun (WGS) entry which is preliminary data.</text>
</comment>
<dbReference type="AlphaFoldDB" id="A0A5C6F6N7"/>
<evidence type="ECO:0008006" key="4">
    <source>
        <dbReference type="Google" id="ProtNLM"/>
    </source>
</evidence>
<gene>
    <name evidence="2" type="ORF">Poly59_02700</name>
</gene>
<dbReference type="EMBL" id="SJPX01000001">
    <property type="protein sequence ID" value="TWU57363.1"/>
    <property type="molecule type" value="Genomic_DNA"/>
</dbReference>
<accession>A0A5C6F6N7</accession>
<protein>
    <recommendedName>
        <fullName evidence="4">Ser-Thr-rich glycosyl-phosphatidyl-inositol-anchored membrane family protein</fullName>
    </recommendedName>
</protein>
<feature type="compositionally biased region" description="Polar residues" evidence="1">
    <location>
        <begin position="421"/>
        <end position="437"/>
    </location>
</feature>
<evidence type="ECO:0000256" key="1">
    <source>
        <dbReference type="SAM" id="MobiDB-lite"/>
    </source>
</evidence>
<sequence>MADKMQIAKKAKLIAVLAAACCQPTTMIHTGWAVEVSGSVTQQNSQLVDENSASQAPSHDSFVLGSRTFTIPYTVDSSGPATVEVQLFVSRGPSDPWKLIESKRPTEADARQFEFTADQDGEFWFATRTTNQSSMTQLASTVSPQLKVFVDTSKPYCEVLAEADGDGRIDIQLVIQDATPLKSMQLRYVTESVRTWQDVDITGLPTDGRMSFKPNEDWQQLSLQLIVTDGAGNQNAANKLVLLPRIAEAPPENRYAMRPGGGIDARQTPFRLSESDVTDAQTASGPVIALDRHQRALNQRNQSQQNQQHATAHGYAPAVALPNQRNFGNFRGAAFPASPQDQVSQGFGTLPSQTAPELIPPPEPASMTDGLFNFPAPKQQAGIESLPTPHATAVPFDAPSIYALPAPKQSQSALPPPASLEQISNGLGLTSPTNPSAPESIPAPAGQADALKTKTPSVTPESIPAPLPERTLSEALRPMSEKSALPPRRVDTPAPKPSLAPKTTDYRSARPNSLQSRTPESPTTSAKSLASRVPVRYSDGLRFSLAYELEAVGSQGVEAIELYGSVDEGRSWKLWGSDPDRTSPFDIETREEGVFGYRIVVVGNNGLASPRPLPGESPDIVVVVDKQAPEVRITGARYGEGDRIGALVILYECSDPNLMARPVALSFGPSIDGPWTTIAAGLANDGDYVWPADPQLPRQFYLRLDATDQAGNVGTYILDKPIDAQGLAPRARIRGFQSISGVEPDASFK</sequence>
<proteinExistence type="predicted"/>
<evidence type="ECO:0000313" key="2">
    <source>
        <dbReference type="EMBL" id="TWU57363.1"/>
    </source>
</evidence>